<comment type="caution">
    <text evidence="8">The sequence shown here is derived from an EMBL/GenBank/DDBJ whole genome shotgun (WGS) entry which is preliminary data.</text>
</comment>
<reference evidence="8 9" key="1">
    <citation type="submission" date="2016-07" db="EMBL/GenBank/DDBJ databases">
        <title>Pervasive Adenine N6-methylation of Active Genes in Fungi.</title>
        <authorList>
            <consortium name="DOE Joint Genome Institute"/>
            <person name="Mondo S.J."/>
            <person name="Dannebaum R.O."/>
            <person name="Kuo R.C."/>
            <person name="Labutti K."/>
            <person name="Haridas S."/>
            <person name="Kuo A."/>
            <person name="Salamov A."/>
            <person name="Ahrendt S.R."/>
            <person name="Lipzen A."/>
            <person name="Sullivan W."/>
            <person name="Andreopoulos W.B."/>
            <person name="Clum A."/>
            <person name="Lindquist E."/>
            <person name="Daum C."/>
            <person name="Ramamoorthy G.K."/>
            <person name="Gryganskyi A."/>
            <person name="Culley D."/>
            <person name="Magnuson J.K."/>
            <person name="James T.Y."/>
            <person name="O'Malley M.A."/>
            <person name="Stajich J.E."/>
            <person name="Spatafora J.W."/>
            <person name="Visel A."/>
            <person name="Grigoriev I.V."/>
        </authorList>
    </citation>
    <scope>NUCLEOTIDE SEQUENCE [LARGE SCALE GENOMIC DNA]</scope>
    <source>
        <strain evidence="8 9">NRRL 3301</strain>
    </source>
</reference>
<keyword evidence="3 7" id="KW-0812">Transmembrane</keyword>
<feature type="transmembrane region" description="Helical" evidence="7">
    <location>
        <begin position="137"/>
        <end position="163"/>
    </location>
</feature>
<dbReference type="Proteomes" id="UP000242146">
    <property type="component" value="Unassembled WGS sequence"/>
</dbReference>
<name>A0A1X2GUT7_9FUNG</name>
<dbReference type="GO" id="GO:1990573">
    <property type="term" value="P:potassium ion import across plasma membrane"/>
    <property type="evidence" value="ECO:0007669"/>
    <property type="project" value="TreeGrafter"/>
</dbReference>
<dbReference type="GO" id="GO:0140107">
    <property type="term" value="F:high-affinity potassium ion transmembrane transporter activity"/>
    <property type="evidence" value="ECO:0007669"/>
    <property type="project" value="TreeGrafter"/>
</dbReference>
<dbReference type="PANTHER" id="PTHR31064:SF30">
    <property type="entry name" value="HIGH-AFFINITY POTASSIUM TRANSPORT PROTEIN-RELATED"/>
    <property type="match status" value="1"/>
</dbReference>
<dbReference type="Pfam" id="PF02386">
    <property type="entry name" value="TrkH"/>
    <property type="match status" value="1"/>
</dbReference>
<feature type="transmembrane region" description="Helical" evidence="7">
    <location>
        <begin position="64"/>
        <end position="83"/>
    </location>
</feature>
<evidence type="ECO:0000256" key="7">
    <source>
        <dbReference type="SAM" id="Phobius"/>
    </source>
</evidence>
<dbReference type="GO" id="GO:0005886">
    <property type="term" value="C:plasma membrane"/>
    <property type="evidence" value="ECO:0007669"/>
    <property type="project" value="TreeGrafter"/>
</dbReference>
<dbReference type="EMBL" id="MCGT01000003">
    <property type="protein sequence ID" value="ORX61773.1"/>
    <property type="molecule type" value="Genomic_DNA"/>
</dbReference>
<feature type="transmembrane region" description="Helical" evidence="7">
    <location>
        <begin position="358"/>
        <end position="377"/>
    </location>
</feature>
<evidence type="ECO:0000256" key="1">
    <source>
        <dbReference type="ARBA" id="ARBA00004141"/>
    </source>
</evidence>
<protein>
    <submittedName>
        <fullName evidence="8">Cation transporter</fullName>
    </submittedName>
</protein>
<dbReference type="OrthoDB" id="9999863at2759"/>
<evidence type="ECO:0000256" key="6">
    <source>
        <dbReference type="ARBA" id="ARBA00023136"/>
    </source>
</evidence>
<keyword evidence="2" id="KW-0813">Transport</keyword>
<comment type="subcellular location">
    <subcellularLocation>
        <location evidence="1">Membrane</location>
        <topology evidence="1">Multi-pass membrane protein</topology>
    </subcellularLocation>
</comment>
<keyword evidence="4 7" id="KW-1133">Transmembrane helix</keyword>
<keyword evidence="9" id="KW-1185">Reference proteome</keyword>
<dbReference type="AlphaFoldDB" id="A0A1X2GUT7"/>
<keyword evidence="5" id="KW-0406">Ion transport</keyword>
<evidence type="ECO:0000256" key="3">
    <source>
        <dbReference type="ARBA" id="ARBA00022692"/>
    </source>
</evidence>
<evidence type="ECO:0000313" key="9">
    <source>
        <dbReference type="Proteomes" id="UP000242146"/>
    </source>
</evidence>
<dbReference type="InterPro" id="IPR051143">
    <property type="entry name" value="TrkH_K-transport"/>
</dbReference>
<evidence type="ECO:0000256" key="5">
    <source>
        <dbReference type="ARBA" id="ARBA00023065"/>
    </source>
</evidence>
<organism evidence="8 9">
    <name type="scientific">Hesseltinella vesiculosa</name>
    <dbReference type="NCBI Taxonomy" id="101127"/>
    <lineage>
        <taxon>Eukaryota</taxon>
        <taxon>Fungi</taxon>
        <taxon>Fungi incertae sedis</taxon>
        <taxon>Mucoromycota</taxon>
        <taxon>Mucoromycotina</taxon>
        <taxon>Mucoromycetes</taxon>
        <taxon>Mucorales</taxon>
        <taxon>Cunninghamellaceae</taxon>
        <taxon>Hesseltinella</taxon>
    </lineage>
</organism>
<evidence type="ECO:0000313" key="8">
    <source>
        <dbReference type="EMBL" id="ORX61773.1"/>
    </source>
</evidence>
<evidence type="ECO:0000256" key="4">
    <source>
        <dbReference type="ARBA" id="ARBA00022989"/>
    </source>
</evidence>
<dbReference type="InterPro" id="IPR003445">
    <property type="entry name" value="Cat_transpt"/>
</dbReference>
<sequence>MDDEDDQDHQPPQLWQPPTTADFDRLSAADIVSLAYDQMELTKEQRYRVGGAEYRSLDLLSRILPCYFIGMTVVSGLVFRAYIAASPYAQSVLATANAQPINPWYMSLFVTLSAFDNLGLTHLDASLVPFQNCPFPLLFLGFLVLAGNTAYPVILRFIIWCMYKLTPESKVMFRETLQYLLDHPRRCYTTLFPARQTWYLFATLIIINATELVVYVSTNYWLPVNSGVPVASQVLDGLFQGIVTRNAGFAVTNLMELNPATILVYIVAMYISVYPVAITMRNSNVYQERSLGMYRTDDTGNFDDDSDVRPEAPQRPNIMLKLKRNKTLNSVMSASKNVLKGPDVLLMTQIQRQITRDICWVIVGVFCICALEAKTIISPSPVTMASVIFEVCSAFGNVGGSLGFPNTPTSQSAQYSVVSKLVLIILMFRGRHRGLPAAIDRAVLLPSEQLNHEDSHEQQLHRLYRSASNITGFSTGINSSRSGSQVNVRVLL</sequence>
<dbReference type="GO" id="GO:0030007">
    <property type="term" value="P:intracellular potassium ion homeostasis"/>
    <property type="evidence" value="ECO:0007669"/>
    <property type="project" value="TreeGrafter"/>
</dbReference>
<evidence type="ECO:0000256" key="2">
    <source>
        <dbReference type="ARBA" id="ARBA00022448"/>
    </source>
</evidence>
<feature type="transmembrane region" description="Helical" evidence="7">
    <location>
        <begin position="198"/>
        <end position="222"/>
    </location>
</feature>
<gene>
    <name evidence="8" type="ORF">DM01DRAFT_1361434</name>
</gene>
<dbReference type="PANTHER" id="PTHR31064">
    <property type="entry name" value="POTASSIUM TRANSPORT PROTEIN DDB_G0292412-RELATED"/>
    <property type="match status" value="1"/>
</dbReference>
<feature type="transmembrane region" description="Helical" evidence="7">
    <location>
        <begin position="262"/>
        <end position="280"/>
    </location>
</feature>
<proteinExistence type="predicted"/>
<dbReference type="STRING" id="101127.A0A1X2GUT7"/>
<accession>A0A1X2GUT7</accession>
<keyword evidence="6 7" id="KW-0472">Membrane</keyword>